<evidence type="ECO:0000313" key="1">
    <source>
        <dbReference type="EMBL" id="RWS15437.1"/>
    </source>
</evidence>
<gene>
    <name evidence="1" type="ORF">B4U80_01021</name>
</gene>
<evidence type="ECO:0000313" key="2">
    <source>
        <dbReference type="Proteomes" id="UP000288716"/>
    </source>
</evidence>
<dbReference type="PANTHER" id="PTHR31511:SF12">
    <property type="entry name" value="RHO TERMINATION FACTOR N-TERMINAL DOMAIN-CONTAINING PROTEIN"/>
    <property type="match status" value="1"/>
</dbReference>
<dbReference type="PANTHER" id="PTHR31511">
    <property type="entry name" value="PROTEIN CBG23764"/>
    <property type="match status" value="1"/>
</dbReference>
<dbReference type="OrthoDB" id="6430795at2759"/>
<dbReference type="InterPro" id="IPR043502">
    <property type="entry name" value="DNA/RNA_pol_sf"/>
</dbReference>
<dbReference type="EMBL" id="NCKV01047554">
    <property type="protein sequence ID" value="RWS15437.1"/>
    <property type="molecule type" value="Genomic_DNA"/>
</dbReference>
<dbReference type="Proteomes" id="UP000288716">
    <property type="component" value="Unassembled WGS sequence"/>
</dbReference>
<organism evidence="1 2">
    <name type="scientific">Leptotrombidium deliense</name>
    <dbReference type="NCBI Taxonomy" id="299467"/>
    <lineage>
        <taxon>Eukaryota</taxon>
        <taxon>Metazoa</taxon>
        <taxon>Ecdysozoa</taxon>
        <taxon>Arthropoda</taxon>
        <taxon>Chelicerata</taxon>
        <taxon>Arachnida</taxon>
        <taxon>Acari</taxon>
        <taxon>Acariformes</taxon>
        <taxon>Trombidiformes</taxon>
        <taxon>Prostigmata</taxon>
        <taxon>Anystina</taxon>
        <taxon>Parasitengona</taxon>
        <taxon>Trombiculoidea</taxon>
        <taxon>Trombiculidae</taxon>
        <taxon>Leptotrombidium</taxon>
    </lineage>
</organism>
<reference evidence="1 2" key="1">
    <citation type="journal article" date="2018" name="Gigascience">
        <title>Genomes of trombidid mites reveal novel predicted allergens and laterally-transferred genes associated with secondary metabolism.</title>
        <authorList>
            <person name="Dong X."/>
            <person name="Chaisiri K."/>
            <person name="Xia D."/>
            <person name="Armstrong S.D."/>
            <person name="Fang Y."/>
            <person name="Donnelly M.J."/>
            <person name="Kadowaki T."/>
            <person name="McGarry J.W."/>
            <person name="Darby A.C."/>
            <person name="Makepeace B.L."/>
        </authorList>
    </citation>
    <scope>NUCLEOTIDE SEQUENCE [LARGE SCALE GENOMIC DNA]</scope>
    <source>
        <strain evidence="1">UoL-UT</strain>
    </source>
</reference>
<dbReference type="SUPFAM" id="SSF56672">
    <property type="entry name" value="DNA/RNA polymerases"/>
    <property type="match status" value="1"/>
</dbReference>
<evidence type="ECO:0008006" key="3">
    <source>
        <dbReference type="Google" id="ProtNLM"/>
    </source>
</evidence>
<keyword evidence="2" id="KW-1185">Reference proteome</keyword>
<accession>A0A443RJL5</accession>
<sequence length="163" mass="19388">MLCYQDTDSFFYLLKTKDLYDDMKALSFHLYTYDYPKDHKLYYTLNKKVIGKFKNEMNDDILLEFAGLSSNTYAYTFMKDSVIKEGIKAKEDKSYIIKNNLRNYDYFTFLKNKLTIRKQQNIIRSHKHRILTESINKVALNGEDDKRVILSNGNPTFPYIIIN</sequence>
<dbReference type="STRING" id="299467.A0A443RJL5"/>
<proteinExistence type="predicted"/>
<dbReference type="VEuPathDB" id="VectorBase:LDEU014010"/>
<dbReference type="AlphaFoldDB" id="A0A443RJL5"/>
<protein>
    <recommendedName>
        <fullName evidence="3">DNA-directed DNA polymerase</fullName>
    </recommendedName>
</protein>
<name>A0A443RJL5_9ACAR</name>
<dbReference type="GO" id="GO:0071897">
    <property type="term" value="P:DNA biosynthetic process"/>
    <property type="evidence" value="ECO:0007669"/>
    <property type="project" value="UniProtKB-ARBA"/>
</dbReference>
<comment type="caution">
    <text evidence="1">The sequence shown here is derived from an EMBL/GenBank/DDBJ whole genome shotgun (WGS) entry which is preliminary data.</text>
</comment>